<dbReference type="GO" id="GO:0000724">
    <property type="term" value="P:double-strand break repair via homologous recombination"/>
    <property type="evidence" value="ECO:0007669"/>
    <property type="project" value="TreeGrafter"/>
</dbReference>
<evidence type="ECO:0000313" key="3">
    <source>
        <dbReference type="Proteomes" id="UP000419144"/>
    </source>
</evidence>
<dbReference type="Proteomes" id="UP000419144">
    <property type="component" value="Unassembled WGS sequence"/>
</dbReference>
<evidence type="ECO:0000256" key="1">
    <source>
        <dbReference type="SAM" id="MobiDB-lite"/>
    </source>
</evidence>
<evidence type="ECO:0008006" key="4">
    <source>
        <dbReference type="Google" id="ProtNLM"/>
    </source>
</evidence>
<proteinExistence type="predicted"/>
<dbReference type="PANTHER" id="PTHR28498:SF1">
    <property type="entry name" value="ZINC FINGER SWIM DOMAIN-CONTAINING PROTEIN 7"/>
    <property type="match status" value="1"/>
</dbReference>
<dbReference type="GO" id="GO:0097196">
    <property type="term" value="C:Shu complex"/>
    <property type="evidence" value="ECO:0007669"/>
    <property type="project" value="TreeGrafter"/>
</dbReference>
<reference evidence="2" key="1">
    <citation type="submission" date="2019-11" db="EMBL/GenBank/DDBJ databases">
        <title>Leishmania tarentolae CDS.</title>
        <authorList>
            <person name="Goto Y."/>
            <person name="Yamagishi J."/>
        </authorList>
    </citation>
    <scope>NUCLEOTIDE SEQUENCE [LARGE SCALE GENOMIC DNA]</scope>
    <source>
        <strain evidence="2">Parrot Tar II</strain>
    </source>
</reference>
<organism evidence="2 3">
    <name type="scientific">Leishmania tarentolae</name>
    <name type="common">Sauroleishmania tarentolae</name>
    <dbReference type="NCBI Taxonomy" id="5689"/>
    <lineage>
        <taxon>Eukaryota</taxon>
        <taxon>Discoba</taxon>
        <taxon>Euglenozoa</taxon>
        <taxon>Kinetoplastea</taxon>
        <taxon>Metakinetoplastina</taxon>
        <taxon>Trypanosomatida</taxon>
        <taxon>Trypanosomatidae</taxon>
        <taxon>Leishmaniinae</taxon>
        <taxon>Leishmania</taxon>
        <taxon>lizard Leishmania</taxon>
    </lineage>
</organism>
<keyword evidence="3" id="KW-1185">Reference proteome</keyword>
<dbReference type="EMBL" id="BLBS01000057">
    <property type="protein sequence ID" value="GET93661.1"/>
    <property type="molecule type" value="Genomic_DNA"/>
</dbReference>
<dbReference type="AlphaFoldDB" id="A0A640KWQ9"/>
<name>A0A640KWQ9_LEITA</name>
<feature type="region of interest" description="Disordered" evidence="1">
    <location>
        <begin position="16"/>
        <end position="37"/>
    </location>
</feature>
<dbReference type="OrthoDB" id="337581at2759"/>
<gene>
    <name evidence="2" type="ORF">LtaPh_3657800</name>
</gene>
<comment type="caution">
    <text evidence="2">The sequence shown here is derived from an EMBL/GenBank/DDBJ whole genome shotgun (WGS) entry which is preliminary data.</text>
</comment>
<accession>A0A640KWQ9</accession>
<sequence>MVTTVEHLQREELNALSHPGGGLVRRGTNTKKNSGTGAGATKGFDVSMFSLSTVFFFIIQSCPSVPLTTHSTHSPVDVSCRLALTVYEKTPAFAATFMSMAMESCWRTAESYPALITRAVLDAYAQYVVACSNSSDVLCPDNAVGAETHGVPKSIQEALAPLEVLYGKTALSAIGIALHGTEPVIRYVERAEVNLSNEEDSVKTSDGDVECMHNEMPCARRCGSSATAVSSQVTIQRARCLYQVGDHTLFSPHYCPCSAYAYQSIQRQEVWCCKHMLALQLALRIEATGVMQDNLCTRTVSPSEYEQLLLRSLQDT</sequence>
<dbReference type="PANTHER" id="PTHR28498">
    <property type="entry name" value="ZINC FINGER SWIM DOMAIN-CONTAINING PROTEIN 7"/>
    <property type="match status" value="1"/>
</dbReference>
<dbReference type="VEuPathDB" id="TriTrypDB:LtaPh_3657800"/>
<evidence type="ECO:0000313" key="2">
    <source>
        <dbReference type="EMBL" id="GET93661.1"/>
    </source>
</evidence>
<protein>
    <recommendedName>
        <fullName evidence="4">SWIM-type domain-containing protein</fullName>
    </recommendedName>
</protein>